<reference evidence="1 2" key="1">
    <citation type="journal article" date="2016" name="Mol. Biol. Evol.">
        <title>Comparative Genomics of Early-Diverging Mushroom-Forming Fungi Provides Insights into the Origins of Lignocellulose Decay Capabilities.</title>
        <authorList>
            <person name="Nagy L.G."/>
            <person name="Riley R."/>
            <person name="Tritt A."/>
            <person name="Adam C."/>
            <person name="Daum C."/>
            <person name="Floudas D."/>
            <person name="Sun H."/>
            <person name="Yadav J.S."/>
            <person name="Pangilinan J."/>
            <person name="Larsson K.H."/>
            <person name="Matsuura K."/>
            <person name="Barry K."/>
            <person name="Labutti K."/>
            <person name="Kuo R."/>
            <person name="Ohm R.A."/>
            <person name="Bhattacharya S.S."/>
            <person name="Shirouzu T."/>
            <person name="Yoshinaga Y."/>
            <person name="Martin F.M."/>
            <person name="Grigoriev I.V."/>
            <person name="Hibbett D.S."/>
        </authorList>
    </citation>
    <scope>NUCLEOTIDE SEQUENCE [LARGE SCALE GENOMIC DNA]</scope>
    <source>
        <strain evidence="1 2">CBS 109695</strain>
    </source>
</reference>
<dbReference type="AlphaFoldDB" id="A0A165X2K3"/>
<evidence type="ECO:0000313" key="2">
    <source>
        <dbReference type="Proteomes" id="UP000076532"/>
    </source>
</evidence>
<accession>A0A165X2K3</accession>
<keyword evidence="2" id="KW-1185">Reference proteome</keyword>
<dbReference type="EMBL" id="KV417730">
    <property type="protein sequence ID" value="KZP08137.1"/>
    <property type="molecule type" value="Genomic_DNA"/>
</dbReference>
<evidence type="ECO:0000313" key="1">
    <source>
        <dbReference type="EMBL" id="KZP08137.1"/>
    </source>
</evidence>
<dbReference type="Proteomes" id="UP000076532">
    <property type="component" value="Unassembled WGS sequence"/>
</dbReference>
<sequence>MTRALQAVRACEISAATKMLRRWSPVSTQARNDTQALTATLRLPYTIGVPAHALRGPRDMTSTSVASLKIIAKGQDEDDWHSQERWPTECRTGGLWPLAGHGTRAGLGMDYYDATESNKREQGVELTSICDMGLAVAGLGIWEKELQTWFYENCCSQPGAVEYG</sequence>
<name>A0A165X2K3_9AGAM</name>
<organism evidence="1 2">
    <name type="scientific">Athelia psychrophila</name>
    <dbReference type="NCBI Taxonomy" id="1759441"/>
    <lineage>
        <taxon>Eukaryota</taxon>
        <taxon>Fungi</taxon>
        <taxon>Dikarya</taxon>
        <taxon>Basidiomycota</taxon>
        <taxon>Agaricomycotina</taxon>
        <taxon>Agaricomycetes</taxon>
        <taxon>Agaricomycetidae</taxon>
        <taxon>Atheliales</taxon>
        <taxon>Atheliaceae</taxon>
        <taxon>Athelia</taxon>
    </lineage>
</organism>
<gene>
    <name evidence="1" type="ORF">FIBSPDRAFT_901510</name>
</gene>
<proteinExistence type="predicted"/>
<protein>
    <submittedName>
        <fullName evidence="1">Uncharacterized protein</fullName>
    </submittedName>
</protein>